<reference evidence="2" key="1">
    <citation type="submission" date="2021-04" db="EMBL/GenBank/DDBJ databases">
        <authorList>
            <consortium name="Molecular Ecology Group"/>
        </authorList>
    </citation>
    <scope>NUCLEOTIDE SEQUENCE</scope>
</reference>
<dbReference type="OrthoDB" id="125363at2759"/>
<dbReference type="GO" id="GO:0007162">
    <property type="term" value="P:negative regulation of cell adhesion"/>
    <property type="evidence" value="ECO:0007669"/>
    <property type="project" value="TreeGrafter"/>
</dbReference>
<dbReference type="Proteomes" id="UP000678393">
    <property type="component" value="Unassembled WGS sequence"/>
</dbReference>
<dbReference type="SUPFAM" id="SSF101912">
    <property type="entry name" value="Sema domain"/>
    <property type="match status" value="2"/>
</dbReference>
<dbReference type="EMBL" id="CAJHNH020000910">
    <property type="protein sequence ID" value="CAG5120502.1"/>
    <property type="molecule type" value="Genomic_DNA"/>
</dbReference>
<evidence type="ECO:0000256" key="1">
    <source>
        <dbReference type="SAM" id="SignalP"/>
    </source>
</evidence>
<dbReference type="GO" id="GO:0030334">
    <property type="term" value="P:regulation of cell migration"/>
    <property type="evidence" value="ECO:0007669"/>
    <property type="project" value="TreeGrafter"/>
</dbReference>
<keyword evidence="1" id="KW-0732">Signal</keyword>
<gene>
    <name evidence="2" type="ORF">CUNI_LOCUS6060</name>
</gene>
<dbReference type="InterPro" id="IPR031148">
    <property type="entry name" value="Plexin"/>
</dbReference>
<dbReference type="AlphaFoldDB" id="A0A8S3YYA0"/>
<comment type="caution">
    <text evidence="2">The sequence shown here is derived from an EMBL/GenBank/DDBJ whole genome shotgun (WGS) entry which is preliminary data.</text>
</comment>
<dbReference type="InterPro" id="IPR015943">
    <property type="entry name" value="WD40/YVTN_repeat-like_dom_sf"/>
</dbReference>
<dbReference type="InterPro" id="IPR036352">
    <property type="entry name" value="Semap_dom_sf"/>
</dbReference>
<proteinExistence type="predicted"/>
<dbReference type="GO" id="GO:0005886">
    <property type="term" value="C:plasma membrane"/>
    <property type="evidence" value="ECO:0007669"/>
    <property type="project" value="TreeGrafter"/>
</dbReference>
<protein>
    <submittedName>
        <fullName evidence="2">Uncharacterized protein</fullName>
    </submittedName>
</protein>
<dbReference type="GO" id="GO:0017154">
    <property type="term" value="F:semaphorin receptor activity"/>
    <property type="evidence" value="ECO:0007669"/>
    <property type="project" value="InterPro"/>
</dbReference>
<feature type="signal peptide" evidence="1">
    <location>
        <begin position="1"/>
        <end position="27"/>
    </location>
</feature>
<name>A0A8S3YYA0_9EUPU</name>
<dbReference type="PANTHER" id="PTHR22625">
    <property type="entry name" value="PLEXIN"/>
    <property type="match status" value="1"/>
</dbReference>
<dbReference type="Gene3D" id="2.130.10.10">
    <property type="entry name" value="YVTN repeat-like/Quinoprotein amine dehydrogenase"/>
    <property type="match status" value="2"/>
</dbReference>
<feature type="chain" id="PRO_5035714965" evidence="1">
    <location>
        <begin position="28"/>
        <end position="427"/>
    </location>
</feature>
<dbReference type="GO" id="GO:0002116">
    <property type="term" value="C:semaphorin receptor complex"/>
    <property type="evidence" value="ECO:0007669"/>
    <property type="project" value="TreeGrafter"/>
</dbReference>
<dbReference type="GO" id="GO:0008360">
    <property type="term" value="P:regulation of cell shape"/>
    <property type="evidence" value="ECO:0007669"/>
    <property type="project" value="TreeGrafter"/>
</dbReference>
<dbReference type="PANTHER" id="PTHR22625:SF44">
    <property type="entry name" value="PLEXIN-B"/>
    <property type="match status" value="1"/>
</dbReference>
<sequence length="427" mass="48581">MDSSHRLWRLVYLFLFTLWRPRILVQAGINSTHLHMGRDITRIVTNEFQDIYIGGVNFIAQLTPKLFIKLNITIGPVTTSEHCAPNPAPCDNIVRVLEIDAVQKMLLVCGSAYQGTCTIHSLQDIDVWFCLNSETNSAGAEVVSGSHERNSVLHFLPSTVRNSQMAPVVAARECRSKGFGQKYVAGNDSQPKYVRMQHYAPRIRFRRLLYSAEVLSKRDIRENVQSLGGIFKNNFTGLHNSGYHVQSNVMIAGSVYNPKLSTNPLHLSIRRITFNGSQYTIGYSRDHDTTPVGFQMKNAKDTSITPDYKLSFTWGNYSYFVFLQQSTDCEKTSRCIQTKISRTCNDPLSILPYVEITLMCTDKVKYITYVYENSNFSEYNEESFPLLGNIGPLRYWKEQVLQQTAICTVYEGLGGWVRPGEWRIKST</sequence>
<organism evidence="2 3">
    <name type="scientific">Candidula unifasciata</name>
    <dbReference type="NCBI Taxonomy" id="100452"/>
    <lineage>
        <taxon>Eukaryota</taxon>
        <taxon>Metazoa</taxon>
        <taxon>Spiralia</taxon>
        <taxon>Lophotrochozoa</taxon>
        <taxon>Mollusca</taxon>
        <taxon>Gastropoda</taxon>
        <taxon>Heterobranchia</taxon>
        <taxon>Euthyneura</taxon>
        <taxon>Panpulmonata</taxon>
        <taxon>Eupulmonata</taxon>
        <taxon>Stylommatophora</taxon>
        <taxon>Helicina</taxon>
        <taxon>Helicoidea</taxon>
        <taxon>Geomitridae</taxon>
        <taxon>Candidula</taxon>
    </lineage>
</organism>
<keyword evidence="3" id="KW-1185">Reference proteome</keyword>
<evidence type="ECO:0000313" key="2">
    <source>
        <dbReference type="EMBL" id="CAG5120502.1"/>
    </source>
</evidence>
<accession>A0A8S3YYA0</accession>
<dbReference type="GO" id="GO:0050772">
    <property type="term" value="P:positive regulation of axonogenesis"/>
    <property type="evidence" value="ECO:0007669"/>
    <property type="project" value="TreeGrafter"/>
</dbReference>
<evidence type="ECO:0000313" key="3">
    <source>
        <dbReference type="Proteomes" id="UP000678393"/>
    </source>
</evidence>